<evidence type="ECO:0008006" key="3">
    <source>
        <dbReference type="Google" id="ProtNLM"/>
    </source>
</evidence>
<proteinExistence type="predicted"/>
<sequence>MSEKYSEEFLIAEVKKLGEMLKRTPKFKEFQYARTAATTFKSWNNFLKMAGFEEIRKWEKMDFEETRIEVLNLAEKLGHTPTQHEFGYSKAQAIANKYGGWNNFLVSCGLKPTLISHTKESLLRDVRLQAKGLARTPSISEFPYGGSVRNYFDSWDSFVEEAGLEKYQKKCAISEDDLIREIRQLANKLQRVPKTSEFKRYGVAKKRFNTWQNFLIAAGLETPDNKCLICGKPVKRNGSDYCSRKCYAKSKQNTRNCVVCGKEFDVPPSSQKICCSKECSTVNRKKLHAEGTYDKANEKWFAKKEEYYSDHKGENHPNAKSWIIKSPRGKVYEITNLKNFITLNLYLFEGSTVRQVLDGFIKIKASELGKRKRPVHSYKGWTLISWSD</sequence>
<protein>
    <recommendedName>
        <fullName evidence="3">HNH endonuclease</fullName>
    </recommendedName>
</protein>
<dbReference type="Pfam" id="PF18780">
    <property type="entry name" value="HNH_repeat"/>
    <property type="match status" value="4"/>
</dbReference>
<dbReference type="AlphaFoldDB" id="A0A1E5GVW1"/>
<dbReference type="Proteomes" id="UP000095094">
    <property type="component" value="Unassembled WGS sequence"/>
</dbReference>
<dbReference type="OrthoDB" id="184570at2"/>
<dbReference type="EMBL" id="MIJY01000012">
    <property type="protein sequence ID" value="OEG16775.1"/>
    <property type="molecule type" value="Genomic_DNA"/>
</dbReference>
<evidence type="ECO:0000313" key="2">
    <source>
        <dbReference type="Proteomes" id="UP000095094"/>
    </source>
</evidence>
<name>A0A1E5GVW1_9ENTE</name>
<gene>
    <name evidence="1" type="ORF">BCR25_04045</name>
</gene>
<comment type="caution">
    <text evidence="1">The sequence shown here is derived from an EMBL/GenBank/DDBJ whole genome shotgun (WGS) entry which is preliminary data.</text>
</comment>
<dbReference type="RefSeq" id="WP_069663172.1">
    <property type="nucleotide sequence ID" value="NZ_JBHUJJ010000001.1"/>
</dbReference>
<accession>A0A1E5GVW1</accession>
<dbReference type="InterPro" id="IPR041025">
    <property type="entry name" value="HNH_repeat"/>
</dbReference>
<reference evidence="2" key="1">
    <citation type="submission" date="2016-09" db="EMBL/GenBank/DDBJ databases">
        <authorList>
            <person name="Gulvik C.A."/>
        </authorList>
    </citation>
    <scope>NUCLEOTIDE SEQUENCE [LARGE SCALE GENOMIC DNA]</scope>
    <source>
        <strain evidence="2">LMG 8895</strain>
    </source>
</reference>
<evidence type="ECO:0000313" key="1">
    <source>
        <dbReference type="EMBL" id="OEG16775.1"/>
    </source>
</evidence>
<keyword evidence="2" id="KW-1185">Reference proteome</keyword>
<organism evidence="1 2">
    <name type="scientific">Enterococcus termitis</name>
    <dbReference type="NCBI Taxonomy" id="332950"/>
    <lineage>
        <taxon>Bacteria</taxon>
        <taxon>Bacillati</taxon>
        <taxon>Bacillota</taxon>
        <taxon>Bacilli</taxon>
        <taxon>Lactobacillales</taxon>
        <taxon>Enterococcaceae</taxon>
        <taxon>Enterococcus</taxon>
    </lineage>
</organism>